<evidence type="ECO:0000313" key="3">
    <source>
        <dbReference type="Proteomes" id="UP001569904"/>
    </source>
</evidence>
<dbReference type="CDD" id="cd04301">
    <property type="entry name" value="NAT_SF"/>
    <property type="match status" value="1"/>
</dbReference>
<keyword evidence="3" id="KW-1185">Reference proteome</keyword>
<protein>
    <submittedName>
        <fullName evidence="2">GNAT family N-acetyltransferase</fullName>
    </submittedName>
</protein>
<gene>
    <name evidence="2" type="ORF">SM436_24000</name>
</gene>
<reference evidence="2 3" key="1">
    <citation type="submission" date="2023-11" db="EMBL/GenBank/DDBJ databases">
        <title>Actinomadura monticuli sp. nov., isolated from volcanic ash.</title>
        <authorList>
            <person name="Lee S.D."/>
            <person name="Yang H."/>
            <person name="Kim I.S."/>
        </authorList>
    </citation>
    <scope>NUCLEOTIDE SEQUENCE [LARGE SCALE GENOMIC DNA]</scope>
    <source>
        <strain evidence="2 3">DSM 45346</strain>
    </source>
</reference>
<organism evidence="2 3">
    <name type="scientific">Actinomadura chokoriensis</name>
    <dbReference type="NCBI Taxonomy" id="454156"/>
    <lineage>
        <taxon>Bacteria</taxon>
        <taxon>Bacillati</taxon>
        <taxon>Actinomycetota</taxon>
        <taxon>Actinomycetes</taxon>
        <taxon>Streptosporangiales</taxon>
        <taxon>Thermomonosporaceae</taxon>
        <taxon>Actinomadura</taxon>
    </lineage>
</organism>
<dbReference type="EMBL" id="JAXCEH010000017">
    <property type="protein sequence ID" value="MFA1556768.1"/>
    <property type="molecule type" value="Genomic_DNA"/>
</dbReference>
<dbReference type="Gene3D" id="3.40.630.30">
    <property type="match status" value="1"/>
</dbReference>
<accession>A0ABV4R4G4</accession>
<feature type="domain" description="N-acetyltransferase" evidence="1">
    <location>
        <begin position="27"/>
        <end position="183"/>
    </location>
</feature>
<dbReference type="Pfam" id="PF00583">
    <property type="entry name" value="Acetyltransf_1"/>
    <property type="match status" value="1"/>
</dbReference>
<dbReference type="Proteomes" id="UP001569904">
    <property type="component" value="Unassembled WGS sequence"/>
</dbReference>
<evidence type="ECO:0000259" key="1">
    <source>
        <dbReference type="PROSITE" id="PS51186"/>
    </source>
</evidence>
<proteinExistence type="predicted"/>
<comment type="caution">
    <text evidence="2">The sequence shown here is derived from an EMBL/GenBank/DDBJ whole genome shotgun (WGS) entry which is preliminary data.</text>
</comment>
<dbReference type="RefSeq" id="WP_371943522.1">
    <property type="nucleotide sequence ID" value="NZ_JAXCEH010000017.1"/>
</dbReference>
<dbReference type="InterPro" id="IPR016181">
    <property type="entry name" value="Acyl_CoA_acyltransferase"/>
</dbReference>
<dbReference type="PROSITE" id="PS51186">
    <property type="entry name" value="GNAT"/>
    <property type="match status" value="1"/>
</dbReference>
<dbReference type="SUPFAM" id="SSF55729">
    <property type="entry name" value="Acyl-CoA N-acyltransferases (Nat)"/>
    <property type="match status" value="1"/>
</dbReference>
<name>A0ABV4R4G4_9ACTN</name>
<sequence>MTERKAPKKGADTSADGSGPSAGFVFAELADAGAEIAHRFYERVLEPAFPPSELVGVAEFRTAWQSPLPGFHGTLMLEDGEPVAGALGEFSADTEIMLLSYLAVSEAMRGRGVGRELLGNVLPRWREELRPLATLAEIEDPRFHRAGPHGDPVARVRFYDRLGGRLLPVPYFQPSLRPGQPRVRDMFLISFDVDRDRVPAEPLLRYLEHYVRECEGEDVVLRGDPGYNALRTAIMAWGDWIPLWPLSRLDEVPRLDDGTNGARA</sequence>
<evidence type="ECO:0000313" key="2">
    <source>
        <dbReference type="EMBL" id="MFA1556768.1"/>
    </source>
</evidence>
<dbReference type="InterPro" id="IPR000182">
    <property type="entry name" value="GNAT_dom"/>
</dbReference>